<evidence type="ECO:0000313" key="2">
    <source>
        <dbReference type="Proteomes" id="UP000887578"/>
    </source>
</evidence>
<protein>
    <submittedName>
        <fullName evidence="3">Defensin</fullName>
    </submittedName>
</protein>
<proteinExistence type="predicted"/>
<accession>A0A914PWI3</accession>
<name>A0A914PWI3_9BILA</name>
<dbReference type="Proteomes" id="UP000887578">
    <property type="component" value="Unplaced"/>
</dbReference>
<evidence type="ECO:0000313" key="3">
    <source>
        <dbReference type="WBParaSite" id="PDA_v2.g23153.t1"/>
    </source>
</evidence>
<feature type="chain" id="PRO_5037180333" evidence="1">
    <location>
        <begin position="23"/>
        <end position="72"/>
    </location>
</feature>
<dbReference type="WBParaSite" id="PDA_v2.g23153.t1">
    <property type="protein sequence ID" value="PDA_v2.g23153.t1"/>
    <property type="gene ID" value="PDA_v2.g23153"/>
</dbReference>
<keyword evidence="2" id="KW-1185">Reference proteome</keyword>
<keyword evidence="1" id="KW-0732">Signal</keyword>
<feature type="signal peptide" evidence="1">
    <location>
        <begin position="1"/>
        <end position="22"/>
    </location>
</feature>
<sequence length="72" mass="7702">MNFFFFFVALFIIAIQMPETFGAKCEPGTAVGIGWGWGCPVDGGACDAHCRGIKGAEYTSGGCNYMDCTCRC</sequence>
<evidence type="ECO:0000256" key="1">
    <source>
        <dbReference type="SAM" id="SignalP"/>
    </source>
</evidence>
<reference evidence="3" key="1">
    <citation type="submission" date="2022-11" db="UniProtKB">
        <authorList>
            <consortium name="WormBaseParasite"/>
        </authorList>
    </citation>
    <scope>IDENTIFICATION</scope>
</reference>
<dbReference type="AlphaFoldDB" id="A0A914PWI3"/>
<organism evidence="2 3">
    <name type="scientific">Panagrolaimus davidi</name>
    <dbReference type="NCBI Taxonomy" id="227884"/>
    <lineage>
        <taxon>Eukaryota</taxon>
        <taxon>Metazoa</taxon>
        <taxon>Ecdysozoa</taxon>
        <taxon>Nematoda</taxon>
        <taxon>Chromadorea</taxon>
        <taxon>Rhabditida</taxon>
        <taxon>Tylenchina</taxon>
        <taxon>Panagrolaimomorpha</taxon>
        <taxon>Panagrolaimoidea</taxon>
        <taxon>Panagrolaimidae</taxon>
        <taxon>Panagrolaimus</taxon>
    </lineage>
</organism>